<protein>
    <submittedName>
        <fullName evidence="1">Uncharacterized protein</fullName>
    </submittedName>
</protein>
<accession>A0A835H2F5</accession>
<reference evidence="1 2" key="1">
    <citation type="submission" date="2020-10" db="EMBL/GenBank/DDBJ databases">
        <title>The Coptis chinensis genome and diversification of protoberbering-type alkaloids.</title>
        <authorList>
            <person name="Wang B."/>
            <person name="Shu S."/>
            <person name="Song C."/>
            <person name="Liu Y."/>
        </authorList>
    </citation>
    <scope>NUCLEOTIDE SEQUENCE [LARGE SCALE GENOMIC DNA]</scope>
    <source>
        <strain evidence="1">HL-2020</strain>
        <tissue evidence="1">Leaf</tissue>
    </source>
</reference>
<dbReference type="EMBL" id="JADFTS010000008">
    <property type="protein sequence ID" value="KAF9591976.1"/>
    <property type="molecule type" value="Genomic_DNA"/>
</dbReference>
<dbReference type="AlphaFoldDB" id="A0A835H2F5"/>
<dbReference type="Gene3D" id="1.10.10.10">
    <property type="entry name" value="Winged helix-like DNA-binding domain superfamily/Winged helix DNA-binding domain"/>
    <property type="match status" value="1"/>
</dbReference>
<dbReference type="InterPro" id="IPR036388">
    <property type="entry name" value="WH-like_DNA-bd_sf"/>
</dbReference>
<evidence type="ECO:0000313" key="1">
    <source>
        <dbReference type="EMBL" id="KAF9591976.1"/>
    </source>
</evidence>
<sequence>SPRNMERMVEKKEAMMGYSLPQYKPHFKPNEQRHHSYSRKHKSLGLLFTNFLSLYNRDGVESVGLDDADSRLGQI</sequence>
<comment type="caution">
    <text evidence="1">The sequence shown here is derived from an EMBL/GenBank/DDBJ whole genome shotgun (WGS) entry which is preliminary data.</text>
</comment>
<organism evidence="1 2">
    <name type="scientific">Coptis chinensis</name>
    <dbReference type="NCBI Taxonomy" id="261450"/>
    <lineage>
        <taxon>Eukaryota</taxon>
        <taxon>Viridiplantae</taxon>
        <taxon>Streptophyta</taxon>
        <taxon>Embryophyta</taxon>
        <taxon>Tracheophyta</taxon>
        <taxon>Spermatophyta</taxon>
        <taxon>Magnoliopsida</taxon>
        <taxon>Ranunculales</taxon>
        <taxon>Ranunculaceae</taxon>
        <taxon>Coptidoideae</taxon>
        <taxon>Coptis</taxon>
    </lineage>
</organism>
<dbReference type="OrthoDB" id="1738810at2759"/>
<feature type="non-terminal residue" evidence="1">
    <location>
        <position position="1"/>
    </location>
</feature>
<dbReference type="Proteomes" id="UP000631114">
    <property type="component" value="Unassembled WGS sequence"/>
</dbReference>
<proteinExistence type="predicted"/>
<name>A0A835H2F5_9MAGN</name>
<keyword evidence="2" id="KW-1185">Reference proteome</keyword>
<evidence type="ECO:0000313" key="2">
    <source>
        <dbReference type="Proteomes" id="UP000631114"/>
    </source>
</evidence>
<gene>
    <name evidence="1" type="ORF">IFM89_010475</name>
</gene>